<evidence type="ECO:0000256" key="3">
    <source>
        <dbReference type="ARBA" id="ARBA00022448"/>
    </source>
</evidence>
<keyword evidence="13 14" id="KW-0998">Cell outer membrane</keyword>
<name>A0AAD2AS42_9RALS</name>
<keyword evidence="7" id="KW-0732">Signal</keyword>
<evidence type="ECO:0000313" key="19">
    <source>
        <dbReference type="EMBL" id="CAJ0886332.1"/>
    </source>
</evidence>
<dbReference type="Pfam" id="PF07715">
    <property type="entry name" value="Plug"/>
    <property type="match status" value="1"/>
</dbReference>
<dbReference type="InterPro" id="IPR039426">
    <property type="entry name" value="TonB-dep_rcpt-like"/>
</dbReference>
<dbReference type="Proteomes" id="UP001190002">
    <property type="component" value="Unassembled WGS sequence"/>
</dbReference>
<evidence type="ECO:0000256" key="12">
    <source>
        <dbReference type="ARBA" id="ARBA00023170"/>
    </source>
</evidence>
<keyword evidence="3 14" id="KW-0813">Transport</keyword>
<evidence type="ECO:0000256" key="8">
    <source>
        <dbReference type="ARBA" id="ARBA00023004"/>
    </source>
</evidence>
<evidence type="ECO:0000256" key="15">
    <source>
        <dbReference type="RuleBase" id="RU003357"/>
    </source>
</evidence>
<evidence type="ECO:0000256" key="14">
    <source>
        <dbReference type="PROSITE-ProRule" id="PRU01360"/>
    </source>
</evidence>
<evidence type="ECO:0000256" key="1">
    <source>
        <dbReference type="ARBA" id="ARBA00004571"/>
    </source>
</evidence>
<evidence type="ECO:0000256" key="7">
    <source>
        <dbReference type="ARBA" id="ARBA00022729"/>
    </source>
</evidence>
<evidence type="ECO:0000256" key="6">
    <source>
        <dbReference type="ARBA" id="ARBA00022692"/>
    </source>
</evidence>
<evidence type="ECO:0000256" key="9">
    <source>
        <dbReference type="ARBA" id="ARBA00023065"/>
    </source>
</evidence>
<dbReference type="EMBL" id="CATVXE010000013">
    <property type="protein sequence ID" value="CAJ0687537.1"/>
    <property type="molecule type" value="Genomic_DNA"/>
</dbReference>
<dbReference type="SUPFAM" id="SSF56935">
    <property type="entry name" value="Porins"/>
    <property type="match status" value="1"/>
</dbReference>
<evidence type="ECO:0000313" key="18">
    <source>
        <dbReference type="EMBL" id="CAJ0687537.1"/>
    </source>
</evidence>
<dbReference type="GO" id="GO:0009279">
    <property type="term" value="C:cell outer membrane"/>
    <property type="evidence" value="ECO:0007669"/>
    <property type="project" value="UniProtKB-SubCell"/>
</dbReference>
<organism evidence="18 20">
    <name type="scientific">Ralstonia mannitolilytica</name>
    <dbReference type="NCBI Taxonomy" id="105219"/>
    <lineage>
        <taxon>Bacteria</taxon>
        <taxon>Pseudomonadati</taxon>
        <taxon>Pseudomonadota</taxon>
        <taxon>Betaproteobacteria</taxon>
        <taxon>Burkholderiales</taxon>
        <taxon>Burkholderiaceae</taxon>
        <taxon>Ralstonia</taxon>
    </lineage>
</organism>
<feature type="compositionally biased region" description="Acidic residues" evidence="16">
    <location>
        <begin position="150"/>
        <end position="160"/>
    </location>
</feature>
<comment type="subcellular location">
    <subcellularLocation>
        <location evidence="1 14">Cell outer membrane</location>
        <topology evidence="1 14">Multi-pass membrane protein</topology>
    </subcellularLocation>
</comment>
<evidence type="ECO:0000256" key="16">
    <source>
        <dbReference type="SAM" id="MobiDB-lite"/>
    </source>
</evidence>
<dbReference type="PANTHER" id="PTHR32552">
    <property type="entry name" value="FERRICHROME IRON RECEPTOR-RELATED"/>
    <property type="match status" value="1"/>
</dbReference>
<keyword evidence="11 14" id="KW-0472">Membrane</keyword>
<accession>A0AAD2AS42</accession>
<feature type="domain" description="Secretin/TonB short N-terminal" evidence="17">
    <location>
        <begin position="95"/>
        <end position="146"/>
    </location>
</feature>
<comment type="caution">
    <text evidence="18">The sequence shown here is derived from an EMBL/GenBank/DDBJ whole genome shotgun (WGS) entry which is preliminary data.</text>
</comment>
<keyword evidence="4 14" id="KW-1134">Transmembrane beta strand</keyword>
<keyword evidence="12" id="KW-0675">Receptor</keyword>
<dbReference type="EMBL" id="CAUDKV010000018">
    <property type="protein sequence ID" value="CAJ0886332.1"/>
    <property type="molecule type" value="Genomic_DNA"/>
</dbReference>
<comment type="similarity">
    <text evidence="2 14 15">Belongs to the TonB-dependent receptor family.</text>
</comment>
<reference evidence="18 21" key="1">
    <citation type="submission" date="2023-07" db="EMBL/GenBank/DDBJ databases">
        <authorList>
            <person name="Peeters C."/>
        </authorList>
    </citation>
    <scope>NUCLEOTIDE SEQUENCE</scope>
    <source>
        <strain evidence="19 21">R-77569</strain>
        <strain evidence="18">R-77591</strain>
    </source>
</reference>
<keyword evidence="6 14" id="KW-0812">Transmembrane</keyword>
<dbReference type="SMART" id="SM00965">
    <property type="entry name" value="STN"/>
    <property type="match status" value="1"/>
</dbReference>
<evidence type="ECO:0000256" key="2">
    <source>
        <dbReference type="ARBA" id="ARBA00009810"/>
    </source>
</evidence>
<dbReference type="GO" id="GO:0015344">
    <property type="term" value="F:siderophore uptake transmembrane transporter activity"/>
    <property type="evidence" value="ECO:0007669"/>
    <property type="project" value="TreeGrafter"/>
</dbReference>
<evidence type="ECO:0000256" key="13">
    <source>
        <dbReference type="ARBA" id="ARBA00023237"/>
    </source>
</evidence>
<dbReference type="PROSITE" id="PS52016">
    <property type="entry name" value="TONB_DEPENDENT_REC_3"/>
    <property type="match status" value="1"/>
</dbReference>
<dbReference type="InterPro" id="IPR000531">
    <property type="entry name" value="Beta-barrel_TonB"/>
</dbReference>
<dbReference type="Gene3D" id="2.170.130.10">
    <property type="entry name" value="TonB-dependent receptor, plug domain"/>
    <property type="match status" value="1"/>
</dbReference>
<dbReference type="InterPro" id="IPR011662">
    <property type="entry name" value="Secretin/TonB_short_N"/>
</dbReference>
<dbReference type="InterPro" id="IPR012910">
    <property type="entry name" value="Plug_dom"/>
</dbReference>
<keyword evidence="10 15" id="KW-0798">TonB box</keyword>
<evidence type="ECO:0000313" key="20">
    <source>
        <dbReference type="Proteomes" id="UP001190002"/>
    </source>
</evidence>
<keyword evidence="9" id="KW-0406">Ion transport</keyword>
<dbReference type="RefSeq" id="WP_261313445.1">
    <property type="nucleotide sequence ID" value="NZ_CATVXE010000013.1"/>
</dbReference>
<evidence type="ECO:0000256" key="10">
    <source>
        <dbReference type="ARBA" id="ARBA00023077"/>
    </source>
</evidence>
<keyword evidence="8" id="KW-0408">Iron</keyword>
<keyword evidence="21" id="KW-1185">Reference proteome</keyword>
<evidence type="ECO:0000259" key="17">
    <source>
        <dbReference type="SMART" id="SM00965"/>
    </source>
</evidence>
<gene>
    <name evidence="19" type="ORF">R77569_03708</name>
    <name evidence="18" type="ORF">R77591_03098</name>
</gene>
<evidence type="ECO:0000256" key="5">
    <source>
        <dbReference type="ARBA" id="ARBA00022496"/>
    </source>
</evidence>
<dbReference type="Gene3D" id="2.40.170.20">
    <property type="entry name" value="TonB-dependent receptor, beta-barrel domain"/>
    <property type="match status" value="1"/>
</dbReference>
<evidence type="ECO:0000256" key="11">
    <source>
        <dbReference type="ARBA" id="ARBA00023136"/>
    </source>
</evidence>
<evidence type="ECO:0000313" key="21">
    <source>
        <dbReference type="Proteomes" id="UP001190452"/>
    </source>
</evidence>
<dbReference type="InterPro" id="IPR036942">
    <property type="entry name" value="Beta-barrel_TonB_sf"/>
</dbReference>
<evidence type="ECO:0000256" key="4">
    <source>
        <dbReference type="ARBA" id="ARBA00022452"/>
    </source>
</evidence>
<keyword evidence="5" id="KW-0410">Iron transport</keyword>
<proteinExistence type="inferred from homology"/>
<dbReference type="AlphaFoldDB" id="A0AAD2AS42"/>
<dbReference type="Proteomes" id="UP001190452">
    <property type="component" value="Unassembled WGS sequence"/>
</dbReference>
<dbReference type="Gene3D" id="3.55.50.30">
    <property type="match status" value="1"/>
</dbReference>
<feature type="region of interest" description="Disordered" evidence="16">
    <location>
        <begin position="140"/>
        <end position="163"/>
    </location>
</feature>
<sequence length="810" mass="86872">MHTARAAAGIALSADLEHVGISLLSDEICNTMTALSFLASLPLPALHLPSLTAVVLACSISQPAHALADNAPLHLHIERAPLEHVLMEITRLSGQPLSFASSLVEDRWAGPIEGTMTAAEAARRALEGSELTLLALPDGTLTVAPASPDPEPDTDPDDTEPHDIGTLPPAEVHAGTDSGFATFSTGSITHAEAPTISMPQTVNTITQGQLTSQQPTSLNAALAQAGVASVVVDRTQPTRYAIRGFLTKLILVDGLPDKMTSRRPVEALDELSVIKGPNADVAGISNAGGAINASLKEPASAAQRSVAVQVGTHGQRMGVADLTGPIGADGLAYRVVAVQDDTSNSEAGYAGRRLTYGHAALGWRRGATDVVLGVESVSTRQPPAPATFALDGAPVWLSARSPLGNPDDNVKSRGTRVYYKASHTLSDNWGLYSRLSYESLTEQSLQWHLNPVVNNTAPTSTLGFGERTSDHILAMSNELTGKVTQGLLNHALTLGWDEIHERQDMLMGGVAALMPQNPFAPAPLPLAPFIPGAQPSQTIRQSIFRVRDQVALGEHWEFSASVRANNYIAKLPNAQLHGLQWTPAFGVLYKFNPQTAWFADYSRGFQLNTSYFFTTDALQPEHSRQLETGLRWENAKRTFTMQAALYRIDATNVSVVEVAPPGYNVRMPQQTSDGLEFSVQGAVARGWDTSLWLALSRISGTLATGYLPKAPILGGALWTTYTLQDGPLAGVGAGLGITGRTGIQCYGDTPFRMPGIMRFDTSLFWHQKQWRVDLFARNVFNVRAYENALSGNFIPILPGRTFALRVTHSF</sequence>
<protein>
    <recommendedName>
        <fullName evidence="17">Secretin/TonB short N-terminal domain-containing protein</fullName>
    </recommendedName>
</protein>
<dbReference type="Pfam" id="PF00593">
    <property type="entry name" value="TonB_dep_Rec_b-barrel"/>
    <property type="match status" value="1"/>
</dbReference>
<dbReference type="PANTHER" id="PTHR32552:SF68">
    <property type="entry name" value="FERRICHROME OUTER MEMBRANE TRANSPORTER_PHAGE RECEPTOR"/>
    <property type="match status" value="1"/>
</dbReference>
<dbReference type="InterPro" id="IPR037066">
    <property type="entry name" value="Plug_dom_sf"/>
</dbReference>